<keyword evidence="1" id="KW-0732">Signal</keyword>
<evidence type="ECO:0000256" key="1">
    <source>
        <dbReference type="SAM" id="SignalP"/>
    </source>
</evidence>
<keyword evidence="3" id="KW-1185">Reference proteome</keyword>
<accession>A0ABT9B769</accession>
<reference evidence="2" key="1">
    <citation type="submission" date="2023-07" db="EMBL/GenBank/DDBJ databases">
        <authorList>
            <person name="Kim M.K."/>
        </authorList>
    </citation>
    <scope>NUCLEOTIDE SEQUENCE</scope>
    <source>
        <strain evidence="2">ASUV-10-1</strain>
    </source>
</reference>
<dbReference type="Proteomes" id="UP001176429">
    <property type="component" value="Unassembled WGS sequence"/>
</dbReference>
<feature type="signal peptide" evidence="1">
    <location>
        <begin position="1"/>
        <end position="22"/>
    </location>
</feature>
<dbReference type="RefSeq" id="WP_305004868.1">
    <property type="nucleotide sequence ID" value="NZ_JAUQSY010000002.1"/>
</dbReference>
<comment type="caution">
    <text evidence="2">The sequence shown here is derived from an EMBL/GenBank/DDBJ whole genome shotgun (WGS) entry which is preliminary data.</text>
</comment>
<gene>
    <name evidence="2" type="ORF">Q5H93_02310</name>
</gene>
<evidence type="ECO:0000313" key="2">
    <source>
        <dbReference type="EMBL" id="MDO7873549.1"/>
    </source>
</evidence>
<name>A0ABT9B769_9BACT</name>
<proteinExistence type="predicted"/>
<protein>
    <submittedName>
        <fullName evidence="2">Uncharacterized protein</fullName>
    </submittedName>
</protein>
<evidence type="ECO:0000313" key="3">
    <source>
        <dbReference type="Proteomes" id="UP001176429"/>
    </source>
</evidence>
<dbReference type="EMBL" id="JAUQSY010000002">
    <property type="protein sequence ID" value="MDO7873549.1"/>
    <property type="molecule type" value="Genomic_DNA"/>
</dbReference>
<sequence length="177" mass="18951">MKNILVFGLFLSALLGSMVAQAQCLPLADLTAIAANSNALARPEALTQLPAGNWIFKGTPPRSKEIQWISAATSADADGVHSPAMFSLRPFLQSFDVVLKTTEAGCVRDVRSELKNLKLNPVPVTCPGCEAVRYDGPGYQATLYSKMKGDYPFIVVVHPLTTTPVVETKQSGTTTTP</sequence>
<feature type="chain" id="PRO_5046077391" evidence="1">
    <location>
        <begin position="23"/>
        <end position="177"/>
    </location>
</feature>
<organism evidence="2 3">
    <name type="scientific">Hymenobacter aranciens</name>
    <dbReference type="NCBI Taxonomy" id="3063996"/>
    <lineage>
        <taxon>Bacteria</taxon>
        <taxon>Pseudomonadati</taxon>
        <taxon>Bacteroidota</taxon>
        <taxon>Cytophagia</taxon>
        <taxon>Cytophagales</taxon>
        <taxon>Hymenobacteraceae</taxon>
        <taxon>Hymenobacter</taxon>
    </lineage>
</organism>